<dbReference type="Pfam" id="PF01263">
    <property type="entry name" value="Aldose_epim"/>
    <property type="match status" value="1"/>
</dbReference>
<dbReference type="EC" id="5.1.3.3" evidence="5"/>
<protein>
    <recommendedName>
        <fullName evidence="5">Aldose 1-epimerase</fullName>
        <ecNumber evidence="5">5.1.3.3</ecNumber>
    </recommendedName>
</protein>
<dbReference type="InterPro" id="IPR015443">
    <property type="entry name" value="Aldose_1-epimerase"/>
</dbReference>
<dbReference type="InterPro" id="IPR014718">
    <property type="entry name" value="GH-type_carb-bd"/>
</dbReference>
<keyword evidence="7" id="KW-1185">Reference proteome</keyword>
<proteinExistence type="inferred from homology"/>
<dbReference type="CDD" id="cd09019">
    <property type="entry name" value="galactose_mutarotase_like"/>
    <property type="match status" value="1"/>
</dbReference>
<sequence>MKIETKEFGLGATLITLTNQQNIALSFTNLGARVVDWNVSGKHIVLGFDSAQEYLEKDSYPGATIGRTAGRIKDGIVQINGKDIQLNQNEFPQNLHGGEDAFNLKLWRFETFNQGTVAGIHFYLTSNDGENGYSGKLDVTVTHSFDENGKWEIEYEAISDKETVFNPTGHVYFNLNGDVSIPIDNHKLELAASRFVALKDKTEIVRGDISGITQDFDFREGKLLEETFAGNSEQLILVGGIDHPFLLDEVILTKEQARLSLDDVSVSVYTDRPSIVIFTANFGDLGTIYRGKAEANHGGITFECQVAPGSEQIPELGNIQLQAGEHYHATTIYKLNGEK</sequence>
<dbReference type="SUPFAM" id="SSF74650">
    <property type="entry name" value="Galactose mutarotase-like"/>
    <property type="match status" value="1"/>
</dbReference>
<dbReference type="EMBL" id="JBHSGD010000004">
    <property type="protein sequence ID" value="MFC4651873.1"/>
    <property type="molecule type" value="Genomic_DNA"/>
</dbReference>
<dbReference type="PANTHER" id="PTHR10091:SF0">
    <property type="entry name" value="GALACTOSE MUTAROTASE"/>
    <property type="match status" value="1"/>
</dbReference>
<evidence type="ECO:0000256" key="1">
    <source>
        <dbReference type="ARBA" id="ARBA00005028"/>
    </source>
</evidence>
<comment type="caution">
    <text evidence="6">The sequence shown here is derived from an EMBL/GenBank/DDBJ whole genome shotgun (WGS) entry which is preliminary data.</text>
</comment>
<keyword evidence="4 5" id="KW-0119">Carbohydrate metabolism</keyword>
<evidence type="ECO:0000256" key="2">
    <source>
        <dbReference type="ARBA" id="ARBA00006206"/>
    </source>
</evidence>
<comment type="pathway">
    <text evidence="1 5">Carbohydrate metabolism; hexose metabolism.</text>
</comment>
<dbReference type="Gene3D" id="2.70.98.10">
    <property type="match status" value="1"/>
</dbReference>
<name>A0ABV9JBI3_9LACT</name>
<dbReference type="InterPro" id="IPR011013">
    <property type="entry name" value="Gal_mutarotase_sf_dom"/>
</dbReference>
<accession>A0ABV9JBI3</accession>
<reference evidence="7" key="1">
    <citation type="journal article" date="2019" name="Int. J. Syst. Evol. Microbiol.">
        <title>The Global Catalogue of Microorganisms (GCM) 10K type strain sequencing project: providing services to taxonomists for standard genome sequencing and annotation.</title>
        <authorList>
            <consortium name="The Broad Institute Genomics Platform"/>
            <consortium name="The Broad Institute Genome Sequencing Center for Infectious Disease"/>
            <person name="Wu L."/>
            <person name="Ma J."/>
        </authorList>
    </citation>
    <scope>NUCLEOTIDE SEQUENCE [LARGE SCALE GENOMIC DNA]</scope>
    <source>
        <strain evidence="7">CCUG 63287</strain>
    </source>
</reference>
<comment type="similarity">
    <text evidence="2 5">Belongs to the aldose epimerase family.</text>
</comment>
<keyword evidence="3 5" id="KW-0413">Isomerase</keyword>
<evidence type="ECO:0000313" key="7">
    <source>
        <dbReference type="Proteomes" id="UP001595987"/>
    </source>
</evidence>
<dbReference type="Proteomes" id="UP001595987">
    <property type="component" value="Unassembled WGS sequence"/>
</dbReference>
<evidence type="ECO:0000256" key="4">
    <source>
        <dbReference type="ARBA" id="ARBA00023277"/>
    </source>
</evidence>
<organism evidence="6 7">
    <name type="scientific">Lactococcus nasutitermitis</name>
    <dbReference type="NCBI Taxonomy" id="1652957"/>
    <lineage>
        <taxon>Bacteria</taxon>
        <taxon>Bacillati</taxon>
        <taxon>Bacillota</taxon>
        <taxon>Bacilli</taxon>
        <taxon>Lactobacillales</taxon>
        <taxon>Streptococcaceae</taxon>
        <taxon>Lactococcus</taxon>
    </lineage>
</organism>
<evidence type="ECO:0000256" key="5">
    <source>
        <dbReference type="PIRNR" id="PIRNR005096"/>
    </source>
</evidence>
<comment type="catalytic activity">
    <reaction evidence="5">
        <text>alpha-D-glucose = beta-D-glucose</text>
        <dbReference type="Rhea" id="RHEA:10264"/>
        <dbReference type="ChEBI" id="CHEBI:15903"/>
        <dbReference type="ChEBI" id="CHEBI:17925"/>
        <dbReference type="EC" id="5.1.3.3"/>
    </reaction>
</comment>
<evidence type="ECO:0000313" key="6">
    <source>
        <dbReference type="EMBL" id="MFC4651873.1"/>
    </source>
</evidence>
<dbReference type="PANTHER" id="PTHR10091">
    <property type="entry name" value="ALDOSE-1-EPIMERASE"/>
    <property type="match status" value="1"/>
</dbReference>
<dbReference type="InterPro" id="IPR008183">
    <property type="entry name" value="Aldose_1/G6P_1-epimerase"/>
</dbReference>
<evidence type="ECO:0000256" key="3">
    <source>
        <dbReference type="ARBA" id="ARBA00023235"/>
    </source>
</evidence>
<dbReference type="InterPro" id="IPR047215">
    <property type="entry name" value="Galactose_mutarotase-like"/>
</dbReference>
<dbReference type="PIRSF" id="PIRSF005096">
    <property type="entry name" value="GALM"/>
    <property type="match status" value="1"/>
</dbReference>
<dbReference type="RefSeq" id="WP_213533838.1">
    <property type="nucleotide sequence ID" value="NZ_BOVQ01000002.1"/>
</dbReference>
<gene>
    <name evidence="6" type="ORF">ACFO26_03045</name>
</gene>